<dbReference type="GO" id="GO:0016491">
    <property type="term" value="F:oxidoreductase activity"/>
    <property type="evidence" value="ECO:0007669"/>
    <property type="project" value="InterPro"/>
</dbReference>
<reference evidence="7 8" key="1">
    <citation type="journal article" date="2018" name="Nat. Biotechnol.">
        <title>A standardized bacterial taxonomy based on genome phylogeny substantially revises the tree of life.</title>
        <authorList>
            <person name="Parks D.H."/>
            <person name="Chuvochina M."/>
            <person name="Waite D.W."/>
            <person name="Rinke C."/>
            <person name="Skarshewski A."/>
            <person name="Chaumeil P.A."/>
            <person name="Hugenholtz P."/>
        </authorList>
    </citation>
    <scope>NUCLEOTIDE SEQUENCE [LARGE SCALE GENOMIC DNA]</scope>
    <source>
        <strain evidence="7">UBA8672</strain>
    </source>
</reference>
<evidence type="ECO:0000256" key="2">
    <source>
        <dbReference type="ARBA" id="ARBA00022630"/>
    </source>
</evidence>
<evidence type="ECO:0000313" key="7">
    <source>
        <dbReference type="EMBL" id="HCW93797.1"/>
    </source>
</evidence>
<dbReference type="Pfam" id="PF02852">
    <property type="entry name" value="Pyr_redox_dim"/>
    <property type="match status" value="1"/>
</dbReference>
<keyword evidence="2" id="KW-0285">Flavoprotein</keyword>
<sequence>MNNTQKYDFIAIGSGVAGSTAVIECARHGLKTAIVDNKPYGGTCPLRGSDPKKILLGAAELYDWFSRMKNTGIINGDIRIDWQNLIQYKCSYTNNIPMKVEQSLKKMSIDSLSGNAEFANENTLKIGDKFYTADNILVASGSVPTKLPFNGAEMMSSSDDFLSLKTLPDKIIFVGGGFISMEFAQAAARAGAKSIIVHSGERILQGFDKELVGLLNKAAQESGIDIIVNNRVSKIETDGDTLIAHLSNSEETIRADMIVHGAGRMANVYNMNLETGNVAFDSGGIKVNEYMQNTSNSSVYAAGDVTDSEGPYLATVAAMEGRIAAENIIHGNKRKPQYENIPSVVFTIPTLASVGMQEEDAAKAGIKYNSRFQETSDWFTSYRVGEKYSGYKIITDENNTKILGAHLLGPSSEDVINLFTFAINRGITPEEMKNMVYTYPTASSDIVYML</sequence>
<feature type="binding site" evidence="4">
    <location>
        <begin position="175"/>
        <end position="182"/>
    </location>
    <ligand>
        <name>NAD(+)</name>
        <dbReference type="ChEBI" id="CHEBI:57540"/>
    </ligand>
</feature>
<feature type="domain" description="Pyridine nucleotide-disulphide oxidoreductase dimerisation" evidence="5">
    <location>
        <begin position="341"/>
        <end position="447"/>
    </location>
</feature>
<feature type="binding site" evidence="4">
    <location>
        <position position="53"/>
    </location>
    <ligand>
        <name>FAD</name>
        <dbReference type="ChEBI" id="CHEBI:57692"/>
    </ligand>
</feature>
<dbReference type="SUPFAM" id="SSF51905">
    <property type="entry name" value="FAD/NAD(P)-binding domain"/>
    <property type="match status" value="1"/>
</dbReference>
<comment type="cofactor">
    <cofactor evidence="4">
        <name>FAD</name>
        <dbReference type="ChEBI" id="CHEBI:57692"/>
    </cofactor>
    <text evidence="4">Binds 1 FAD per subunit.</text>
</comment>
<feature type="binding site" evidence="4">
    <location>
        <position position="263"/>
    </location>
    <ligand>
        <name>NAD(+)</name>
        <dbReference type="ChEBI" id="CHEBI:57540"/>
    </ligand>
</feature>
<dbReference type="Gene3D" id="3.30.390.30">
    <property type="match status" value="1"/>
</dbReference>
<dbReference type="Pfam" id="PF07992">
    <property type="entry name" value="Pyr_redox_2"/>
    <property type="match status" value="1"/>
</dbReference>
<gene>
    <name evidence="7" type="ORF">DHM44_08955</name>
</gene>
<dbReference type="PRINTS" id="PR00368">
    <property type="entry name" value="FADPNR"/>
</dbReference>
<dbReference type="InterPro" id="IPR023753">
    <property type="entry name" value="FAD/NAD-binding_dom"/>
</dbReference>
<keyword evidence="3 4" id="KW-0274">FAD</keyword>
<dbReference type="EMBL" id="DPPF01000186">
    <property type="protein sequence ID" value="HCW93797.1"/>
    <property type="molecule type" value="Genomic_DNA"/>
</dbReference>
<comment type="caution">
    <text evidence="7">The sequence shown here is derived from an EMBL/GenBank/DDBJ whole genome shotgun (WGS) entry which is preliminary data.</text>
</comment>
<evidence type="ECO:0000256" key="3">
    <source>
        <dbReference type="ARBA" id="ARBA00022827"/>
    </source>
</evidence>
<keyword evidence="4" id="KW-0520">NAD</keyword>
<keyword evidence="4" id="KW-0547">Nucleotide-binding</keyword>
<feature type="domain" description="FAD/NAD(P)-binding" evidence="6">
    <location>
        <begin position="8"/>
        <end position="321"/>
    </location>
</feature>
<evidence type="ECO:0000256" key="1">
    <source>
        <dbReference type="ARBA" id="ARBA00007532"/>
    </source>
</evidence>
<evidence type="ECO:0000256" key="4">
    <source>
        <dbReference type="PIRSR" id="PIRSR000350-3"/>
    </source>
</evidence>
<dbReference type="InterPro" id="IPR016156">
    <property type="entry name" value="FAD/NAD-linked_Rdtase_dimer_sf"/>
</dbReference>
<name>A0A3D5QD97_FLESI</name>
<dbReference type="InterPro" id="IPR001100">
    <property type="entry name" value="Pyr_nuc-diS_OxRdtase"/>
</dbReference>
<dbReference type="PANTHER" id="PTHR43014:SF5">
    <property type="entry name" value="GLUTATHIONE REDUCTASE (NADPH)"/>
    <property type="match status" value="1"/>
</dbReference>
<comment type="similarity">
    <text evidence="1">Belongs to the class-I pyridine nucleotide-disulfide oxidoreductase family.</text>
</comment>
<dbReference type="SUPFAM" id="SSF55424">
    <property type="entry name" value="FAD/NAD-linked reductases, dimerisation (C-terminal) domain"/>
    <property type="match status" value="1"/>
</dbReference>
<dbReference type="PIRSF" id="PIRSF000350">
    <property type="entry name" value="Mercury_reductase_MerA"/>
    <property type="match status" value="1"/>
</dbReference>
<dbReference type="PRINTS" id="PR00411">
    <property type="entry name" value="PNDRDTASEI"/>
</dbReference>
<proteinExistence type="inferred from homology"/>
<evidence type="ECO:0000313" key="8">
    <source>
        <dbReference type="Proteomes" id="UP000262325"/>
    </source>
</evidence>
<evidence type="ECO:0000259" key="5">
    <source>
        <dbReference type="Pfam" id="PF02852"/>
    </source>
</evidence>
<dbReference type="InterPro" id="IPR036188">
    <property type="entry name" value="FAD/NAD-bd_sf"/>
</dbReference>
<dbReference type="GO" id="GO:0000166">
    <property type="term" value="F:nucleotide binding"/>
    <property type="evidence" value="ECO:0007669"/>
    <property type="project" value="UniProtKB-KW"/>
</dbReference>
<dbReference type="AlphaFoldDB" id="A0A3D5QD97"/>
<accession>A0A3D5QD97</accession>
<dbReference type="Gene3D" id="3.50.50.60">
    <property type="entry name" value="FAD/NAD(P)-binding domain"/>
    <property type="match status" value="2"/>
</dbReference>
<dbReference type="PANTHER" id="PTHR43014">
    <property type="entry name" value="MERCURIC REDUCTASE"/>
    <property type="match status" value="1"/>
</dbReference>
<evidence type="ECO:0000259" key="6">
    <source>
        <dbReference type="Pfam" id="PF07992"/>
    </source>
</evidence>
<dbReference type="Proteomes" id="UP000262325">
    <property type="component" value="Unassembled WGS sequence"/>
</dbReference>
<feature type="binding site" evidence="4">
    <location>
        <position position="304"/>
    </location>
    <ligand>
        <name>FAD</name>
        <dbReference type="ChEBI" id="CHEBI:57692"/>
    </ligand>
</feature>
<dbReference type="InterPro" id="IPR004099">
    <property type="entry name" value="Pyr_nucl-diS_OxRdtase_dimer"/>
</dbReference>
<protein>
    <submittedName>
        <fullName evidence="7">NAD(P)/FAD-dependent oxidoreductase</fullName>
    </submittedName>
</protein>
<organism evidence="7 8">
    <name type="scientific">Flexistipes sinusarabici</name>
    <dbReference type="NCBI Taxonomy" id="2352"/>
    <lineage>
        <taxon>Bacteria</taxon>
        <taxon>Pseudomonadati</taxon>
        <taxon>Deferribacterota</taxon>
        <taxon>Deferribacteres</taxon>
        <taxon>Deferribacterales</taxon>
        <taxon>Flexistipitaceae</taxon>
        <taxon>Flexistipes</taxon>
    </lineage>
</organism>